<proteinExistence type="predicted"/>
<sequence length="135" mass="16222">MSGILNAPARNPLRRVLFFPGILVYNSHASLNNWHLLRQQRQPMAHDTKLHNSDDSAVFASRHGRRSRTFKSDWFQHPPCTEEQAEWLIQCYRRHGYEIKKALSLDYRHWIISVRLPYSERSPRPSRTFQQRIWR</sequence>
<dbReference type="HOGENOM" id="CLU_166713_0_0_6"/>
<dbReference type="KEGG" id="ecv:APECO1_384"/>
<evidence type="ECO:0000313" key="2">
    <source>
        <dbReference type="Proteomes" id="UP000008216"/>
    </source>
</evidence>
<name>A0A0H2YY50_ECOK1</name>
<evidence type="ECO:0008006" key="3">
    <source>
        <dbReference type="Google" id="ProtNLM"/>
    </source>
</evidence>
<protein>
    <recommendedName>
        <fullName evidence="3">Prophage protein</fullName>
    </recommendedName>
</protein>
<reference evidence="1 2" key="1">
    <citation type="journal article" date="2007" name="J. Bacteriol.">
        <title>The genome sequence of avian pathogenic Escherichia coli strain O1:K1:H7 shares strong similarities with human extraintestinal pathogenic E. coli genomes.</title>
        <authorList>
            <person name="Johnson T.J."/>
            <person name="Kariyawasam S."/>
            <person name="Wannemuehler Y."/>
            <person name="Mangiamele P."/>
            <person name="Johnson S.J."/>
            <person name="Doetkott C."/>
            <person name="Skyberg J.A."/>
            <person name="Lynne A.M."/>
            <person name="Johnson J.R."/>
            <person name="Nolan L.K."/>
        </authorList>
    </citation>
    <scope>NUCLEOTIDE SEQUENCE [LARGE SCALE GENOMIC DNA]</scope>
    <source>
        <strain evidence="1">APEC O1</strain>
    </source>
</reference>
<dbReference type="AlphaFoldDB" id="A0A0H2YY50"/>
<keyword evidence="2" id="KW-1185">Reference proteome</keyword>
<organism evidence="1 2">
    <name type="scientific">Escherichia coli O1:K1 / APEC</name>
    <dbReference type="NCBI Taxonomy" id="405955"/>
    <lineage>
        <taxon>Bacteria</taxon>
        <taxon>Pseudomonadati</taxon>
        <taxon>Pseudomonadota</taxon>
        <taxon>Gammaproteobacteria</taxon>
        <taxon>Enterobacterales</taxon>
        <taxon>Enterobacteriaceae</taxon>
        <taxon>Escherichia</taxon>
    </lineage>
</organism>
<gene>
    <name evidence="1" type="ORF">APECO1_384</name>
</gene>
<dbReference type="Proteomes" id="UP000008216">
    <property type="component" value="Chromosome"/>
</dbReference>
<evidence type="ECO:0000313" key="1">
    <source>
        <dbReference type="EMBL" id="ABJ00683.1"/>
    </source>
</evidence>
<dbReference type="EMBL" id="CP000468">
    <property type="protein sequence ID" value="ABJ00683.1"/>
    <property type="molecule type" value="Genomic_DNA"/>
</dbReference>
<accession>A0A0H2YY50</accession>